<dbReference type="STRING" id="683260.SAMN05421874_11031"/>
<evidence type="ECO:0000313" key="2">
    <source>
        <dbReference type="Proteomes" id="UP000198683"/>
    </source>
</evidence>
<sequence>MPVDVAALIAHAEVLSADARALAACADRLRAVEAGLEAEGVAPPWLRSSVTAHLAACVTAAADLETAARDLRAYANQAARAPGARP</sequence>
<dbReference type="RefSeq" id="WP_090766237.1">
    <property type="nucleotide sequence ID" value="NZ_FNFB01000010.1"/>
</dbReference>
<evidence type="ECO:0000313" key="1">
    <source>
        <dbReference type="EMBL" id="SDK68158.1"/>
    </source>
</evidence>
<reference evidence="1 2" key="1">
    <citation type="submission" date="2016-10" db="EMBL/GenBank/DDBJ databases">
        <authorList>
            <person name="de Groot N.N."/>
        </authorList>
    </citation>
    <scope>NUCLEOTIDE SEQUENCE [LARGE SCALE GENOMIC DNA]</scope>
    <source>
        <strain evidence="1 2">CGMCC 4.5681</strain>
    </source>
</reference>
<keyword evidence="2" id="KW-1185">Reference proteome</keyword>
<dbReference type="Proteomes" id="UP000198683">
    <property type="component" value="Unassembled WGS sequence"/>
</dbReference>
<proteinExistence type="predicted"/>
<accession>A0A1G9DWD8</accession>
<dbReference type="EMBL" id="FNFB01000010">
    <property type="protein sequence ID" value="SDK68158.1"/>
    <property type="molecule type" value="Genomic_DNA"/>
</dbReference>
<name>A0A1G9DWD8_9ACTN</name>
<organism evidence="1 2">
    <name type="scientific">Nonomuraea maritima</name>
    <dbReference type="NCBI Taxonomy" id="683260"/>
    <lineage>
        <taxon>Bacteria</taxon>
        <taxon>Bacillati</taxon>
        <taxon>Actinomycetota</taxon>
        <taxon>Actinomycetes</taxon>
        <taxon>Streptosporangiales</taxon>
        <taxon>Streptosporangiaceae</taxon>
        <taxon>Nonomuraea</taxon>
    </lineage>
</organism>
<gene>
    <name evidence="1" type="ORF">SAMN05421874_11031</name>
</gene>
<dbReference type="AlphaFoldDB" id="A0A1G9DWD8"/>
<protein>
    <submittedName>
        <fullName evidence="1">Uncharacterized protein</fullName>
    </submittedName>
</protein>